<organism evidence="18 19">
    <name type="scientific">Nezara viridula</name>
    <name type="common">Southern green stink bug</name>
    <name type="synonym">Cimex viridulus</name>
    <dbReference type="NCBI Taxonomy" id="85310"/>
    <lineage>
        <taxon>Eukaryota</taxon>
        <taxon>Metazoa</taxon>
        <taxon>Ecdysozoa</taxon>
        <taxon>Arthropoda</taxon>
        <taxon>Hexapoda</taxon>
        <taxon>Insecta</taxon>
        <taxon>Pterygota</taxon>
        <taxon>Neoptera</taxon>
        <taxon>Paraneoptera</taxon>
        <taxon>Hemiptera</taxon>
        <taxon>Heteroptera</taxon>
        <taxon>Panheteroptera</taxon>
        <taxon>Pentatomomorpha</taxon>
        <taxon>Pentatomoidea</taxon>
        <taxon>Pentatomidae</taxon>
        <taxon>Pentatominae</taxon>
        <taxon>Nezara</taxon>
    </lineage>
</organism>
<evidence type="ECO:0000256" key="11">
    <source>
        <dbReference type="ARBA" id="ARBA00022839"/>
    </source>
</evidence>
<keyword evidence="8" id="KW-0540">Nuclease</keyword>
<keyword evidence="19" id="KW-1185">Reference proteome</keyword>
<reference evidence="18" key="1">
    <citation type="submission" date="2022-01" db="EMBL/GenBank/DDBJ databases">
        <authorList>
            <person name="King R."/>
        </authorList>
    </citation>
    <scope>NUCLEOTIDE SEQUENCE</scope>
</reference>
<keyword evidence="12" id="KW-0810">Translation regulation</keyword>
<dbReference type="Proteomes" id="UP001152798">
    <property type="component" value="Chromosome 4"/>
</dbReference>
<evidence type="ECO:0000256" key="16">
    <source>
        <dbReference type="ARBA" id="ARBA00023163"/>
    </source>
</evidence>
<keyword evidence="13" id="KW-0694">RNA-binding</keyword>
<dbReference type="FunFam" id="3.30.420.10:FF:000005">
    <property type="entry name" value="CCR4-NOT transcription complex subunit 7"/>
    <property type="match status" value="1"/>
</dbReference>
<keyword evidence="9" id="KW-0479">Metal-binding</keyword>
<evidence type="ECO:0000256" key="13">
    <source>
        <dbReference type="ARBA" id="ARBA00022884"/>
    </source>
</evidence>
<keyword evidence="7" id="KW-0678">Repressor</keyword>
<comment type="similarity">
    <text evidence="4">Belongs to the CAF1 family.</text>
</comment>
<evidence type="ECO:0000256" key="12">
    <source>
        <dbReference type="ARBA" id="ARBA00022845"/>
    </source>
</evidence>
<evidence type="ECO:0000313" key="18">
    <source>
        <dbReference type="EMBL" id="CAH1400562.1"/>
    </source>
</evidence>
<evidence type="ECO:0000256" key="1">
    <source>
        <dbReference type="ARBA" id="ARBA00001663"/>
    </source>
</evidence>
<dbReference type="GO" id="GO:0031047">
    <property type="term" value="P:regulatory ncRNA-mediated gene silencing"/>
    <property type="evidence" value="ECO:0007669"/>
    <property type="project" value="UniProtKB-KW"/>
</dbReference>
<comment type="subcellular location">
    <subcellularLocation>
        <location evidence="3">Cytoplasm</location>
    </subcellularLocation>
    <subcellularLocation>
        <location evidence="2">Nucleus</location>
    </subcellularLocation>
</comment>
<dbReference type="GO" id="GO:0005634">
    <property type="term" value="C:nucleus"/>
    <property type="evidence" value="ECO:0007669"/>
    <property type="project" value="UniProtKB-SubCell"/>
</dbReference>
<evidence type="ECO:0000256" key="17">
    <source>
        <dbReference type="ARBA" id="ARBA00023242"/>
    </source>
</evidence>
<evidence type="ECO:0000256" key="14">
    <source>
        <dbReference type="ARBA" id="ARBA00023015"/>
    </source>
</evidence>
<evidence type="ECO:0000256" key="3">
    <source>
        <dbReference type="ARBA" id="ARBA00004496"/>
    </source>
</evidence>
<dbReference type="PANTHER" id="PTHR10797">
    <property type="entry name" value="CCR4-NOT TRANSCRIPTION COMPLEX SUBUNIT"/>
    <property type="match status" value="1"/>
</dbReference>
<keyword evidence="15" id="KW-0943">RNA-mediated gene silencing</keyword>
<dbReference type="GO" id="GO:0006417">
    <property type="term" value="P:regulation of translation"/>
    <property type="evidence" value="ECO:0007669"/>
    <property type="project" value="UniProtKB-KW"/>
</dbReference>
<dbReference type="InterPro" id="IPR006941">
    <property type="entry name" value="RNase_CAF1"/>
</dbReference>
<evidence type="ECO:0000256" key="7">
    <source>
        <dbReference type="ARBA" id="ARBA00022491"/>
    </source>
</evidence>
<evidence type="ECO:0000256" key="9">
    <source>
        <dbReference type="ARBA" id="ARBA00022723"/>
    </source>
</evidence>
<gene>
    <name evidence="18" type="ORF">NEZAVI_LOCUS9775</name>
</gene>
<protein>
    <recommendedName>
        <fullName evidence="5">poly(A)-specific ribonuclease</fullName>
        <ecNumber evidence="5">3.1.13.4</ecNumber>
    </recommendedName>
</protein>
<keyword evidence="6" id="KW-0963">Cytoplasm</keyword>
<dbReference type="InterPro" id="IPR036397">
    <property type="entry name" value="RNaseH_sf"/>
</dbReference>
<dbReference type="EMBL" id="OV725080">
    <property type="protein sequence ID" value="CAH1400562.1"/>
    <property type="molecule type" value="Genomic_DNA"/>
</dbReference>
<keyword evidence="10" id="KW-0378">Hydrolase</keyword>
<keyword evidence="11" id="KW-0269">Exonuclease</keyword>
<evidence type="ECO:0000256" key="8">
    <source>
        <dbReference type="ARBA" id="ARBA00022722"/>
    </source>
</evidence>
<dbReference type="GO" id="GO:0046872">
    <property type="term" value="F:metal ion binding"/>
    <property type="evidence" value="ECO:0007669"/>
    <property type="project" value="UniProtKB-KW"/>
</dbReference>
<dbReference type="Gene3D" id="3.30.420.10">
    <property type="entry name" value="Ribonuclease H-like superfamily/Ribonuclease H"/>
    <property type="match status" value="1"/>
</dbReference>
<dbReference type="AlphaFoldDB" id="A0A9P0HF03"/>
<keyword evidence="16" id="KW-0804">Transcription</keyword>
<dbReference type="EC" id="3.1.13.4" evidence="5"/>
<proteinExistence type="inferred from homology"/>
<dbReference type="OrthoDB" id="1164111at2759"/>
<accession>A0A9P0HF03</accession>
<comment type="catalytic activity">
    <reaction evidence="1">
        <text>Exonucleolytic cleavage of poly(A) to 5'-AMP.</text>
        <dbReference type="EC" id="3.1.13.4"/>
    </reaction>
</comment>
<dbReference type="SUPFAM" id="SSF53098">
    <property type="entry name" value="Ribonuclease H-like"/>
    <property type="match status" value="1"/>
</dbReference>
<keyword evidence="14" id="KW-0805">Transcription regulation</keyword>
<evidence type="ECO:0000256" key="6">
    <source>
        <dbReference type="ARBA" id="ARBA00022490"/>
    </source>
</evidence>
<evidence type="ECO:0000256" key="2">
    <source>
        <dbReference type="ARBA" id="ARBA00004123"/>
    </source>
</evidence>
<dbReference type="Pfam" id="PF04857">
    <property type="entry name" value="CAF1"/>
    <property type="match status" value="2"/>
</dbReference>
<dbReference type="InterPro" id="IPR039637">
    <property type="entry name" value="CNOT7/CNOT8/Pop2"/>
</dbReference>
<dbReference type="GO" id="GO:0003723">
    <property type="term" value="F:RNA binding"/>
    <property type="evidence" value="ECO:0007669"/>
    <property type="project" value="UniProtKB-KW"/>
</dbReference>
<evidence type="ECO:0000313" key="19">
    <source>
        <dbReference type="Proteomes" id="UP001152798"/>
    </source>
</evidence>
<sequence length="418" mass="47186">MNYCFLFWRGEYHTESVSGFYHQILSLLGLSEAAACYSIVGESPCVQEDRRLGNVSGRISPPNTAFTVSFSITSPPNIDRVSDYDADLFKSERILCWSPMKVLLESDVQLTTHFWGASDYKDKLSVAIGEPLVLSSDASWANHILLGHPAMPTATGHSGVIPSNEECGIRDVWAHNLKDEFKVIRKIIHKYNYVAMDTEFPGVVARPIGEFRSSADYQYQLLRCNVDLLRIIQLGLTFLDENGKAPAGPYSTWQFNFKFNLSEDMYAQDSIDLLQNSGIQFKKHEEDGIDPVDFAELLMTSGIVLMENIKWLSFHSGYDFGYLLKLLTNQNLPNDESEFFELLKIYFPTVYDVKYLMKSCKNLKGGLQEVADQLELTRMFFEDNIDDGKYCGHLYGLGASFVVNGNSFHDNGDNSSNS</sequence>
<dbReference type="GO" id="GO:0030014">
    <property type="term" value="C:CCR4-NOT complex"/>
    <property type="evidence" value="ECO:0007669"/>
    <property type="project" value="InterPro"/>
</dbReference>
<evidence type="ECO:0000256" key="5">
    <source>
        <dbReference type="ARBA" id="ARBA00012161"/>
    </source>
</evidence>
<keyword evidence="17" id="KW-0539">Nucleus</keyword>
<evidence type="ECO:0000256" key="4">
    <source>
        <dbReference type="ARBA" id="ARBA00008372"/>
    </source>
</evidence>
<dbReference type="InterPro" id="IPR012337">
    <property type="entry name" value="RNaseH-like_sf"/>
</dbReference>
<dbReference type="GO" id="GO:0004535">
    <property type="term" value="F:poly(A)-specific ribonuclease activity"/>
    <property type="evidence" value="ECO:0007669"/>
    <property type="project" value="UniProtKB-EC"/>
</dbReference>
<evidence type="ECO:0000256" key="15">
    <source>
        <dbReference type="ARBA" id="ARBA00023158"/>
    </source>
</evidence>
<name>A0A9P0HF03_NEZVI</name>
<evidence type="ECO:0000256" key="10">
    <source>
        <dbReference type="ARBA" id="ARBA00022801"/>
    </source>
</evidence>
<dbReference type="GO" id="GO:0005737">
    <property type="term" value="C:cytoplasm"/>
    <property type="evidence" value="ECO:0007669"/>
    <property type="project" value="UniProtKB-SubCell"/>
</dbReference>